<organism evidence="1 2">
    <name type="scientific">Sphingomonas faeni</name>
    <dbReference type="NCBI Taxonomy" id="185950"/>
    <lineage>
        <taxon>Bacteria</taxon>
        <taxon>Pseudomonadati</taxon>
        <taxon>Pseudomonadota</taxon>
        <taxon>Alphaproteobacteria</taxon>
        <taxon>Sphingomonadales</taxon>
        <taxon>Sphingomonadaceae</taxon>
        <taxon>Sphingomonas</taxon>
    </lineage>
</organism>
<protein>
    <submittedName>
        <fullName evidence="1">Uncharacterized protein</fullName>
    </submittedName>
</protein>
<comment type="caution">
    <text evidence="1">The sequence shown here is derived from an EMBL/GenBank/DDBJ whole genome shotgun (WGS) entry which is preliminary data.</text>
</comment>
<evidence type="ECO:0000313" key="1">
    <source>
        <dbReference type="EMBL" id="PTW48508.1"/>
    </source>
</evidence>
<dbReference type="AlphaFoldDB" id="A0A2T5UAI6"/>
<dbReference type="EMBL" id="QAYE01000001">
    <property type="protein sequence ID" value="PTW48508.1"/>
    <property type="molecule type" value="Genomic_DNA"/>
</dbReference>
<name>A0A2T5UAI6_9SPHN</name>
<dbReference type="RefSeq" id="WP_167397624.1">
    <property type="nucleotide sequence ID" value="NZ_QAYE01000001.1"/>
</dbReference>
<evidence type="ECO:0000313" key="2">
    <source>
        <dbReference type="Proteomes" id="UP000244013"/>
    </source>
</evidence>
<reference evidence="1 2" key="1">
    <citation type="submission" date="2018-04" db="EMBL/GenBank/DDBJ databases">
        <title>Genomic Encyclopedia of Type Strains, Phase III (KMG-III): the genomes of soil and plant-associated and newly described type strains.</title>
        <authorList>
            <person name="Whitman W."/>
        </authorList>
    </citation>
    <scope>NUCLEOTIDE SEQUENCE [LARGE SCALE GENOMIC DNA]</scope>
    <source>
        <strain evidence="1 2">MA-olki</strain>
    </source>
</reference>
<sequence>MGIHYRLWHALGAFGESGFDLHVATVLYAAFTCSSLTTIKATGSATLRR</sequence>
<accession>A0A2T5UAI6</accession>
<proteinExistence type="predicted"/>
<gene>
    <name evidence="1" type="ORF">C8J25_1015</name>
</gene>
<dbReference type="GeneID" id="91008054"/>
<dbReference type="Proteomes" id="UP000244013">
    <property type="component" value="Unassembled WGS sequence"/>
</dbReference>